<dbReference type="EMBL" id="IACF01001058">
    <property type="protein sequence ID" value="LAB66782.1"/>
    <property type="molecule type" value="mRNA"/>
</dbReference>
<dbReference type="PANTHER" id="PTHR36688">
    <property type="entry name" value="ENDO/EXONUCLEASE/PHOSPHATASE DOMAIN-CONTAINING PROTEIN"/>
    <property type="match status" value="1"/>
</dbReference>
<name>A0A2P2HYD1_9CRUS</name>
<dbReference type="Pfam" id="PF00078">
    <property type="entry name" value="RVT_1"/>
    <property type="match status" value="1"/>
</dbReference>
<dbReference type="GO" id="GO:0003964">
    <property type="term" value="F:RNA-directed DNA polymerase activity"/>
    <property type="evidence" value="ECO:0007669"/>
    <property type="project" value="UniProtKB-KW"/>
</dbReference>
<protein>
    <submittedName>
        <fullName evidence="2">RNA-directed DNA polymerase from mobile element jockey-like</fullName>
    </submittedName>
</protein>
<dbReference type="InterPro" id="IPR052560">
    <property type="entry name" value="RdDP_mobile_element"/>
</dbReference>
<keyword evidence="2" id="KW-0695">RNA-directed DNA polymerase</keyword>
<proteinExistence type="evidence at transcript level"/>
<dbReference type="CDD" id="cd01650">
    <property type="entry name" value="RT_nLTR_like"/>
    <property type="match status" value="1"/>
</dbReference>
<evidence type="ECO:0000259" key="1">
    <source>
        <dbReference type="PROSITE" id="PS50878"/>
    </source>
</evidence>
<dbReference type="AlphaFoldDB" id="A0A2P2HYD1"/>
<dbReference type="InterPro" id="IPR043502">
    <property type="entry name" value="DNA/RNA_pol_sf"/>
</dbReference>
<dbReference type="InterPro" id="IPR000477">
    <property type="entry name" value="RT_dom"/>
</dbReference>
<keyword evidence="2" id="KW-0808">Transferase</keyword>
<dbReference type="PANTHER" id="PTHR36688:SF1">
    <property type="entry name" value="ENDONUCLEASE_EXONUCLEASE_PHOSPHATASE DOMAIN-CONTAINING PROTEIN"/>
    <property type="match status" value="1"/>
</dbReference>
<organism evidence="2">
    <name type="scientific">Hirondellea gigas</name>
    <dbReference type="NCBI Taxonomy" id="1518452"/>
    <lineage>
        <taxon>Eukaryota</taxon>
        <taxon>Metazoa</taxon>
        <taxon>Ecdysozoa</taxon>
        <taxon>Arthropoda</taxon>
        <taxon>Crustacea</taxon>
        <taxon>Multicrustacea</taxon>
        <taxon>Malacostraca</taxon>
        <taxon>Eumalacostraca</taxon>
        <taxon>Peracarida</taxon>
        <taxon>Amphipoda</taxon>
        <taxon>Amphilochidea</taxon>
        <taxon>Lysianassida</taxon>
        <taxon>Lysianassidira</taxon>
        <taxon>Lysianassoidea</taxon>
        <taxon>Lysianassidae</taxon>
        <taxon>Hirondellea</taxon>
    </lineage>
</organism>
<reference evidence="2" key="1">
    <citation type="journal article" date="2018" name="Biosci. Biotechnol. Biochem.">
        <title>Polysaccharide hydrolase of the hadal zone amphipods Hirondellea gigas.</title>
        <authorList>
            <person name="Kobayashi H."/>
            <person name="Nagahama T."/>
            <person name="Arai W."/>
            <person name="Sasagawa Y."/>
            <person name="Umeda M."/>
            <person name="Hayashi T."/>
            <person name="Nikaido I."/>
            <person name="Watanabe H."/>
            <person name="Oguri K."/>
            <person name="Kitazato H."/>
            <person name="Fujioka K."/>
            <person name="Kido Y."/>
            <person name="Takami H."/>
        </authorList>
    </citation>
    <scope>NUCLEOTIDE SEQUENCE</scope>
    <source>
        <tissue evidence="2">Whole body</tissue>
    </source>
</reference>
<accession>A0A2P2HYD1</accession>
<evidence type="ECO:0000313" key="2">
    <source>
        <dbReference type="EMBL" id="LAB66782.1"/>
    </source>
</evidence>
<dbReference type="PROSITE" id="PS50878">
    <property type="entry name" value="RT_POL"/>
    <property type="match status" value="1"/>
</dbReference>
<keyword evidence="2" id="KW-0548">Nucleotidyltransferase</keyword>
<dbReference type="SUPFAM" id="SSF56672">
    <property type="entry name" value="DNA/RNA polymerases"/>
    <property type="match status" value="1"/>
</dbReference>
<sequence>MTPITFPDGGNESYNKPFHISELRQAITIAKSKAPGPDQIPFSFIQHLTPEQEQQLLFFYNYLFTHGFPSQWQEAVIIPILKPTKQASDASSYRPIALTNSLCKLLEKIITRRLQAYLEENNFYDHQSGFRAGHSTLDALTRLESSVKESMLLNKYCVAVFLDIAGAFDCVWHHGLLQKLKQMGMKSNLPDFIQQFLSKRSIRVRINGSLSQSHSLYCGTPPGSVISPTLFNIAINDMFKNSPDGLNYSLYADDGAMWTTSAELPEAIETIQSALQKIEEWSHQWGFQISPSKTKAIIFSRKRNNNALPLQLLNKDIQYVKYTKFLGLTFDHKLNWSHHINELKNKCQKDLRLLIIISACKWGSDYETLKRLYTSLTRPKLEYACFLYSTAATSNLIHLDRIQFSAIRIMLGALRCTCTYKLEVEANLMPLKLRRDMLLAQYANRIISIPNHPVRSNLLRSQQYHQIIGNDYLLPATNRILK</sequence>
<feature type="domain" description="Reverse transcriptase" evidence="1">
    <location>
        <begin position="61"/>
        <end position="330"/>
    </location>
</feature>